<comment type="caution">
    <text evidence="1">The sequence shown here is derived from an EMBL/GenBank/DDBJ whole genome shotgun (WGS) entry which is preliminary data.</text>
</comment>
<sequence length="110" mass="12671">MRSLADLAAEPTTASWRGSGQIRIRIRFRARLAIKKVFLPRRQRQRHRGFPFTGDEHLGAFRNRGPSGNLYAVVCQTFPRRFQFRAGRHWRLCGRVPNLKRGTASVLLVA</sequence>
<dbReference type="Proteomes" id="UP000078240">
    <property type="component" value="Unassembled WGS sequence"/>
</dbReference>
<accession>A0A179HC09</accession>
<dbReference type="EMBL" id="LSBH01000001">
    <property type="protein sequence ID" value="OAQ87805.1"/>
    <property type="molecule type" value="Genomic_DNA"/>
</dbReference>
<evidence type="ECO:0000313" key="1">
    <source>
        <dbReference type="EMBL" id="OAQ87805.1"/>
    </source>
</evidence>
<organism evidence="1 2">
    <name type="scientific">Purpureocillium lilacinum</name>
    <name type="common">Paecilomyces lilacinus</name>
    <dbReference type="NCBI Taxonomy" id="33203"/>
    <lineage>
        <taxon>Eukaryota</taxon>
        <taxon>Fungi</taxon>
        <taxon>Dikarya</taxon>
        <taxon>Ascomycota</taxon>
        <taxon>Pezizomycotina</taxon>
        <taxon>Sordariomycetes</taxon>
        <taxon>Hypocreomycetidae</taxon>
        <taxon>Hypocreales</taxon>
        <taxon>Ophiocordycipitaceae</taxon>
        <taxon>Purpureocillium</taxon>
    </lineage>
</organism>
<evidence type="ECO:0000313" key="2">
    <source>
        <dbReference type="Proteomes" id="UP000078240"/>
    </source>
</evidence>
<reference evidence="1 2" key="1">
    <citation type="submission" date="2016-01" db="EMBL/GenBank/DDBJ databases">
        <title>Biosynthesis of antibiotic leucinostatins and their inhibition on Phytophthora in bio-control Purpureocillium lilacinum.</title>
        <authorList>
            <person name="Wang G."/>
            <person name="Liu Z."/>
            <person name="Lin R."/>
            <person name="Li E."/>
            <person name="Mao Z."/>
            <person name="Ling J."/>
            <person name="Yin W."/>
            <person name="Xie B."/>
        </authorList>
    </citation>
    <scope>NUCLEOTIDE SEQUENCE [LARGE SCALE GENOMIC DNA]</scope>
    <source>
        <strain evidence="1">PLBJ-1</strain>
    </source>
</reference>
<gene>
    <name evidence="1" type="ORF">VFPBJ_01846</name>
</gene>
<name>A0A179HC09_PURLI</name>
<dbReference type="AlphaFoldDB" id="A0A179HC09"/>
<protein>
    <submittedName>
        <fullName evidence="1">Uncharacterized protein</fullName>
    </submittedName>
</protein>
<proteinExistence type="predicted"/>